<dbReference type="InterPro" id="IPR006143">
    <property type="entry name" value="RND_pump_MFP"/>
</dbReference>
<reference evidence="9 10" key="1">
    <citation type="journal article" date="2014" name="Mol. Biol. Evol.">
        <title>Massive expansion of Ubiquitination-related gene families within the Chlamydiae.</title>
        <authorList>
            <person name="Domman D."/>
            <person name="Collingro A."/>
            <person name="Lagkouvardos I."/>
            <person name="Gehre L."/>
            <person name="Weinmaier T."/>
            <person name="Rattei T."/>
            <person name="Subtil A."/>
            <person name="Horn M."/>
        </authorList>
    </citation>
    <scope>NUCLEOTIDE SEQUENCE [LARGE SCALE GENOMIC DNA]</scope>
    <source>
        <strain evidence="9 10">OEW1</strain>
    </source>
</reference>
<dbReference type="InterPro" id="IPR058637">
    <property type="entry name" value="YknX-like_C"/>
</dbReference>
<evidence type="ECO:0000313" key="9">
    <source>
        <dbReference type="EMBL" id="KIA76346.1"/>
    </source>
</evidence>
<evidence type="ECO:0000256" key="5">
    <source>
        <dbReference type="ARBA" id="ARBA00058766"/>
    </source>
</evidence>
<organism evidence="9 10">
    <name type="scientific">Parachlamydia acanthamoebae</name>
    <dbReference type="NCBI Taxonomy" id="83552"/>
    <lineage>
        <taxon>Bacteria</taxon>
        <taxon>Pseudomonadati</taxon>
        <taxon>Chlamydiota</taxon>
        <taxon>Chlamydiia</taxon>
        <taxon>Parachlamydiales</taxon>
        <taxon>Parachlamydiaceae</taxon>
        <taxon>Parachlamydia</taxon>
    </lineage>
</organism>
<dbReference type="FunFam" id="2.40.420.20:FF:000006">
    <property type="entry name" value="RND family efflux transporter MFP subunit"/>
    <property type="match status" value="1"/>
</dbReference>
<dbReference type="GO" id="GO:1990281">
    <property type="term" value="C:efflux pump complex"/>
    <property type="evidence" value="ECO:0007669"/>
    <property type="project" value="TreeGrafter"/>
</dbReference>
<gene>
    <name evidence="9" type="ORF">DB43_AK00060</name>
</gene>
<evidence type="ECO:0000259" key="6">
    <source>
        <dbReference type="Pfam" id="PF25917"/>
    </source>
</evidence>
<proteinExistence type="inferred from homology"/>
<evidence type="ECO:0000256" key="4">
    <source>
        <dbReference type="ARBA" id="ARBA00043263"/>
    </source>
</evidence>
<dbReference type="AlphaFoldDB" id="A0A0C1BXW8"/>
<dbReference type="Pfam" id="PF25989">
    <property type="entry name" value="YknX_C"/>
    <property type="match status" value="1"/>
</dbReference>
<dbReference type="Gene3D" id="2.40.50.100">
    <property type="match status" value="2"/>
</dbReference>
<keyword evidence="4" id="KW-0105">Cadmium resistance</keyword>
<dbReference type="PANTHER" id="PTHR30469:SF16">
    <property type="entry name" value="HAE1 FAMILY EFFLUX PUMP MFP COMPONENT"/>
    <property type="match status" value="1"/>
</dbReference>
<evidence type="ECO:0000259" key="8">
    <source>
        <dbReference type="Pfam" id="PF25989"/>
    </source>
</evidence>
<dbReference type="PANTHER" id="PTHR30469">
    <property type="entry name" value="MULTIDRUG RESISTANCE PROTEIN MDTA"/>
    <property type="match status" value="1"/>
</dbReference>
<dbReference type="Pfam" id="PF25917">
    <property type="entry name" value="BSH_RND"/>
    <property type="match status" value="1"/>
</dbReference>
<dbReference type="Proteomes" id="UP000031307">
    <property type="component" value="Unassembled WGS sequence"/>
</dbReference>
<feature type="domain" description="CusB-like beta-barrel" evidence="7">
    <location>
        <begin position="192"/>
        <end position="260"/>
    </location>
</feature>
<comment type="similarity">
    <text evidence="1">Belongs to the membrane fusion protein (MFP) (TC 8.A.1) family.</text>
</comment>
<evidence type="ECO:0000259" key="7">
    <source>
        <dbReference type="Pfam" id="PF25954"/>
    </source>
</evidence>
<dbReference type="RefSeq" id="WP_013924193.1">
    <property type="nucleotide sequence ID" value="NZ_JSAM01000121.1"/>
</dbReference>
<protein>
    <submittedName>
        <fullName evidence="9">Uncharacterized protein</fullName>
    </submittedName>
</protein>
<comment type="function">
    <text evidence="5">CzcA and CzcB together would act in zinc efflux nearly as effectively as the complete czc efflux system (CzcABC). The CzcB protein is thought to funnel zinc cations to the CzcA transport protein.</text>
</comment>
<dbReference type="Gene3D" id="2.40.30.170">
    <property type="match status" value="1"/>
</dbReference>
<keyword evidence="3" id="KW-0862">Zinc</keyword>
<keyword evidence="2" id="KW-0813">Transport</keyword>
<sequence length="355" mass="39584">MSRKQLYFLFLCSAFLGVTLGVWAWHHFQIKKTVKITKRQTTDLPVSVTIAELHPFQDFIDVIGTVYANESVQLSAKVTETVTKINFTEGQYVEKGEVIVELNSEEEKAIFEEAEKQYTRIQNLAQSAAVTLTKRDQQLMNMQIAQAKLNNRKIIAPFSGILGLRKVSEGTLVTPGTVITSLDDISKIKFEFSISEKRVGLVSVGQPIQASSIAYPNEAFIGTIYAMDTRVNSLTRALAAKAIIPNEKFLLKPGMLLHARIFLPAENILILPEEAILSKKGDKVVYVIDADELVEKRPVQLGRRLAGSVEITEGLQPGERVILESRVVLESGQKVAIIETKTIESSHHEFQQFKS</sequence>
<evidence type="ECO:0000256" key="2">
    <source>
        <dbReference type="ARBA" id="ARBA00022448"/>
    </source>
</evidence>
<dbReference type="Gene3D" id="1.10.287.470">
    <property type="entry name" value="Helix hairpin bin"/>
    <property type="match status" value="1"/>
</dbReference>
<dbReference type="FunFam" id="2.40.30.170:FF:000010">
    <property type="entry name" value="Efflux RND transporter periplasmic adaptor subunit"/>
    <property type="match status" value="1"/>
</dbReference>
<dbReference type="Gene3D" id="2.40.420.20">
    <property type="match status" value="1"/>
</dbReference>
<dbReference type="GO" id="GO:0046686">
    <property type="term" value="P:response to cadmium ion"/>
    <property type="evidence" value="ECO:0007669"/>
    <property type="project" value="UniProtKB-KW"/>
</dbReference>
<dbReference type="InterPro" id="IPR058625">
    <property type="entry name" value="MdtA-like_BSH"/>
</dbReference>
<evidence type="ECO:0000256" key="3">
    <source>
        <dbReference type="ARBA" id="ARBA00022833"/>
    </source>
</evidence>
<accession>A0A0C1BXW8</accession>
<dbReference type="OMA" id="NVYLGQY"/>
<dbReference type="NCBIfam" id="TIGR01730">
    <property type="entry name" value="RND_mfp"/>
    <property type="match status" value="1"/>
</dbReference>
<dbReference type="GO" id="GO:0015562">
    <property type="term" value="F:efflux transmembrane transporter activity"/>
    <property type="evidence" value="ECO:0007669"/>
    <property type="project" value="TreeGrafter"/>
</dbReference>
<dbReference type="EMBL" id="JSAM01000121">
    <property type="protein sequence ID" value="KIA76346.1"/>
    <property type="molecule type" value="Genomic_DNA"/>
</dbReference>
<dbReference type="InterPro" id="IPR058792">
    <property type="entry name" value="Beta-barrel_RND_2"/>
</dbReference>
<evidence type="ECO:0000256" key="1">
    <source>
        <dbReference type="ARBA" id="ARBA00009477"/>
    </source>
</evidence>
<feature type="domain" description="YknX-like C-terminal permuted SH3-like" evidence="8">
    <location>
        <begin position="270"/>
        <end position="336"/>
    </location>
</feature>
<feature type="domain" description="Multidrug resistance protein MdtA-like barrel-sandwich hybrid" evidence="6">
    <location>
        <begin position="71"/>
        <end position="177"/>
    </location>
</feature>
<name>A0A0C1BXW8_9BACT</name>
<dbReference type="PATRIC" id="fig|83552.4.peg.2488"/>
<comment type="caution">
    <text evidence="9">The sequence shown here is derived from an EMBL/GenBank/DDBJ whole genome shotgun (WGS) entry which is preliminary data.</text>
</comment>
<dbReference type="Pfam" id="PF25954">
    <property type="entry name" value="Beta-barrel_RND_2"/>
    <property type="match status" value="1"/>
</dbReference>
<dbReference type="SUPFAM" id="SSF111369">
    <property type="entry name" value="HlyD-like secretion proteins"/>
    <property type="match status" value="1"/>
</dbReference>
<evidence type="ECO:0000313" key="10">
    <source>
        <dbReference type="Proteomes" id="UP000031307"/>
    </source>
</evidence>